<dbReference type="InterPro" id="IPR010260">
    <property type="entry name" value="AlpA"/>
</dbReference>
<dbReference type="SUPFAM" id="SSF46955">
    <property type="entry name" value="Putative DNA-binding domain"/>
    <property type="match status" value="1"/>
</dbReference>
<evidence type="ECO:0000313" key="2">
    <source>
        <dbReference type="Proteomes" id="UP000199328"/>
    </source>
</evidence>
<dbReference type="AlphaFoldDB" id="A0A1G8Y9R4"/>
<gene>
    <name evidence="1" type="ORF">SAMN05216257_101241</name>
</gene>
<dbReference type="InterPro" id="IPR052931">
    <property type="entry name" value="Prophage_regulatory_activator"/>
</dbReference>
<evidence type="ECO:0000313" key="1">
    <source>
        <dbReference type="EMBL" id="SDJ99578.1"/>
    </source>
</evidence>
<dbReference type="RefSeq" id="WP_092497362.1">
    <property type="nucleotide sequence ID" value="NZ_FNFV01000001.1"/>
</dbReference>
<name>A0A1G8Y9R4_9RHOB</name>
<accession>A0A1G8Y9R4</accession>
<reference evidence="2" key="1">
    <citation type="submission" date="2016-10" db="EMBL/GenBank/DDBJ databases">
        <authorList>
            <person name="Varghese N."/>
            <person name="Submissions S."/>
        </authorList>
    </citation>
    <scope>NUCLEOTIDE SEQUENCE [LARGE SCALE GENOMIC DNA]</scope>
    <source>
        <strain evidence="2">CGMCC 1.10789</strain>
    </source>
</reference>
<dbReference type="EMBL" id="FNFV01000001">
    <property type="protein sequence ID" value="SDJ99578.1"/>
    <property type="molecule type" value="Genomic_DNA"/>
</dbReference>
<dbReference type="Gene3D" id="1.10.238.160">
    <property type="match status" value="1"/>
</dbReference>
<dbReference type="Pfam" id="PF05930">
    <property type="entry name" value="Phage_AlpA"/>
    <property type="match status" value="1"/>
</dbReference>
<dbReference type="Proteomes" id="UP000199328">
    <property type="component" value="Unassembled WGS sequence"/>
</dbReference>
<protein>
    <submittedName>
        <fullName evidence="1">Transcriptional regulator, AlpA family</fullName>
    </submittedName>
</protein>
<proteinExistence type="predicted"/>
<keyword evidence="2" id="KW-1185">Reference proteome</keyword>
<sequence length="65" mass="7344">MKLLRKTELLEIVGVSDATLDRMVKAGRFPAPVRIGKRAVAWPEAEVREWLAERAAERDRERAAG</sequence>
<dbReference type="STRING" id="990712.SAMN05216257_101241"/>
<dbReference type="PANTHER" id="PTHR36154">
    <property type="entry name" value="DNA-BINDING TRANSCRIPTIONAL ACTIVATOR ALPA"/>
    <property type="match status" value="1"/>
</dbReference>
<dbReference type="OrthoDB" id="9801242at2"/>
<dbReference type="InterPro" id="IPR009061">
    <property type="entry name" value="DNA-bd_dom_put_sf"/>
</dbReference>
<organism evidence="1 2">
    <name type="scientific">Meinhardsimonia xiamenensis</name>
    <dbReference type="NCBI Taxonomy" id="990712"/>
    <lineage>
        <taxon>Bacteria</taxon>
        <taxon>Pseudomonadati</taxon>
        <taxon>Pseudomonadota</taxon>
        <taxon>Alphaproteobacteria</taxon>
        <taxon>Rhodobacterales</taxon>
        <taxon>Paracoccaceae</taxon>
        <taxon>Meinhardsimonia</taxon>
    </lineage>
</organism>
<dbReference type="PANTHER" id="PTHR36154:SF1">
    <property type="entry name" value="DNA-BINDING TRANSCRIPTIONAL ACTIVATOR ALPA"/>
    <property type="match status" value="1"/>
</dbReference>